<keyword evidence="1" id="KW-0472">Membrane</keyword>
<organism evidence="2 3">
    <name type="scientific">Pseudoalteromonas rubra</name>
    <dbReference type="NCBI Taxonomy" id="43658"/>
    <lineage>
        <taxon>Bacteria</taxon>
        <taxon>Pseudomonadati</taxon>
        <taxon>Pseudomonadota</taxon>
        <taxon>Gammaproteobacteria</taxon>
        <taxon>Alteromonadales</taxon>
        <taxon>Pseudoalteromonadaceae</taxon>
        <taxon>Pseudoalteromonas</taxon>
    </lineage>
</organism>
<evidence type="ECO:0000313" key="3">
    <source>
        <dbReference type="Proteomes" id="UP000033452"/>
    </source>
</evidence>
<reference evidence="2 3" key="1">
    <citation type="journal article" date="2015" name="BMC Genomics">
        <title>Genome mining reveals unlocked bioactive potential of marine Gram-negative bacteria.</title>
        <authorList>
            <person name="Machado H."/>
            <person name="Sonnenschein E.C."/>
            <person name="Melchiorsen J."/>
            <person name="Gram L."/>
        </authorList>
    </citation>
    <scope>NUCLEOTIDE SEQUENCE [LARGE SCALE GENOMIC DNA]</scope>
    <source>
        <strain evidence="2 3">S2471</strain>
    </source>
</reference>
<feature type="transmembrane region" description="Helical" evidence="1">
    <location>
        <begin position="31"/>
        <end position="50"/>
    </location>
</feature>
<dbReference type="EMBL" id="JXYA01000022">
    <property type="protein sequence ID" value="KJZ09045.1"/>
    <property type="molecule type" value="Genomic_DNA"/>
</dbReference>
<comment type="caution">
    <text evidence="2">The sequence shown here is derived from an EMBL/GenBank/DDBJ whole genome shotgun (WGS) entry which is preliminary data.</text>
</comment>
<keyword evidence="1" id="KW-1133">Transmembrane helix</keyword>
<name>A0A0F4QP50_9GAMM</name>
<dbReference type="OrthoDB" id="677174at2"/>
<evidence type="ECO:0000256" key="1">
    <source>
        <dbReference type="SAM" id="Phobius"/>
    </source>
</evidence>
<keyword evidence="1" id="KW-0812">Transmembrane</keyword>
<dbReference type="RefSeq" id="WP_046005049.1">
    <property type="nucleotide sequence ID" value="NZ_JXYA01000022.1"/>
</dbReference>
<sequence>MTWELLGYIASAFLVVSLMMSNVVKLRWFNLAGCICFTIYGVMITAWPVALTNGLLALVNIYHLAKLHRADNNSAS</sequence>
<gene>
    <name evidence="2" type="ORF">TW77_11125</name>
</gene>
<keyword evidence="3" id="KW-1185">Reference proteome</keyword>
<accession>A0A0F4QP50</accession>
<dbReference type="Proteomes" id="UP000033452">
    <property type="component" value="Unassembled WGS sequence"/>
</dbReference>
<dbReference type="AlphaFoldDB" id="A0A0F4QP50"/>
<protein>
    <submittedName>
        <fullName evidence="2">Uroporphyrinogen decarboxylase</fullName>
    </submittedName>
</protein>
<dbReference type="PATRIC" id="fig|43658.5.peg.2353"/>
<feature type="transmembrane region" description="Helical" evidence="1">
    <location>
        <begin position="6"/>
        <end position="24"/>
    </location>
</feature>
<evidence type="ECO:0000313" key="2">
    <source>
        <dbReference type="EMBL" id="KJZ09045.1"/>
    </source>
</evidence>
<proteinExistence type="predicted"/>